<evidence type="ECO:0000313" key="3">
    <source>
        <dbReference type="Proteomes" id="UP000243458"/>
    </source>
</evidence>
<protein>
    <submittedName>
        <fullName evidence="2">Uncharacterized protein</fullName>
    </submittedName>
</protein>
<dbReference type="AlphaFoldDB" id="H0I4A3"/>
<evidence type="ECO:0000256" key="1">
    <source>
        <dbReference type="SAM" id="MobiDB-lite"/>
    </source>
</evidence>
<reference evidence="2 3" key="1">
    <citation type="journal article" date="2011" name="Genome Biol.">
        <title>Genome-wide patterns of genetic variation in sweet and grain sorghum (Sorghum bicolor).</title>
        <authorList>
            <person name="Zheng L.Y."/>
            <person name="Guo X.S."/>
            <person name="He B."/>
            <person name="Sun L.J."/>
            <person name="Peng Y."/>
            <person name="Dong S.S."/>
            <person name="Liu T.F."/>
            <person name="Jiang S."/>
            <person name="Ramachandran S."/>
            <person name="Liu C.M."/>
            <person name="Jing H.C."/>
        </authorList>
    </citation>
    <scope>NUCLEOTIDE SEQUENCE [LARGE SCALE GENOMIC DNA]</scope>
    <source>
        <strain evidence="3">cv. E-Tian</strain>
    </source>
</reference>
<proteinExistence type="predicted"/>
<dbReference type="EMBL" id="AHAO01000011">
    <property type="protein sequence ID" value="EHK62693.1"/>
    <property type="molecule type" value="Genomic_DNA"/>
</dbReference>
<organism evidence="2 3">
    <name type="scientific">Sorghum bicolor</name>
    <name type="common">Sorghum</name>
    <name type="synonym">Sorghum vulgare</name>
    <dbReference type="NCBI Taxonomy" id="4558"/>
    <lineage>
        <taxon>Eukaryota</taxon>
        <taxon>Viridiplantae</taxon>
        <taxon>Streptophyta</taxon>
        <taxon>Embryophyta</taxon>
        <taxon>Tracheophyta</taxon>
        <taxon>Spermatophyta</taxon>
        <taxon>Magnoliopsida</taxon>
        <taxon>Liliopsida</taxon>
        <taxon>Poales</taxon>
        <taxon>Poaceae</taxon>
        <taxon>PACMAD clade</taxon>
        <taxon>Panicoideae</taxon>
        <taxon>Andropogonodae</taxon>
        <taxon>Andropogoneae</taxon>
        <taxon>Sorghinae</taxon>
        <taxon>Sorghum</taxon>
    </lineage>
</organism>
<sequence>MVSRDFVNFDVDPTTPNGSTVREKAGSMKMDMHALTVPTSSSSQKSLSINLSFVDFICVVSIQGLEASLSRKMPYHKLRNHMVVAPVDIYRTRLLPVTDGWHYTNHGIETTPHNNGNIRRLVLHQQLSAYPKVEVIKCQCRLAPHGIAYKQQRRRQTHACVDSSMFIYIIRQAAARIRGHSYCYMQSCYLGLGLDLELHKMVVTRNTYVRQCSTGASSRVQTPPSCRYHQRCGQVPQQADGLNRLITERSTTLPRSQDIGQYHNPLMHMVLTFLRHRHYIDNTRGDIIPSSVPCDADGLSTSPSTSTTHSEQHSSPYPMATAFFQCHPLHQQHLGATPLLPVLYATGRKGTFVYIDIQE</sequence>
<dbReference type="Proteomes" id="UP000243458">
    <property type="component" value="Unassembled WGS sequence"/>
</dbReference>
<comment type="caution">
    <text evidence="2">The sequence shown here is derived from an EMBL/GenBank/DDBJ whole genome shotgun (WGS) entry which is preliminary data.</text>
</comment>
<feature type="region of interest" description="Disordered" evidence="1">
    <location>
        <begin position="1"/>
        <end position="27"/>
    </location>
</feature>
<evidence type="ECO:0000313" key="2">
    <source>
        <dbReference type="EMBL" id="EHK62693.1"/>
    </source>
</evidence>
<accession>H0I4A3</accession>
<gene>
    <name evidence="2" type="ORF">M3S_E16</name>
</gene>
<name>H0I4A3_SORBI</name>